<dbReference type="AlphaFoldDB" id="A0A0J8S609"/>
<sequence length="86" mass="9575">MLGQNTLNDTTWDVLISGTGLPQSLLALALSRSGKKVLHIDKNDYYGGSEAAFSLQEAEHWYLPRSTANWSSKRWGTGGYIEMKLK</sequence>
<dbReference type="Gene3D" id="3.50.50.60">
    <property type="entry name" value="FAD/NAD(P)-binding domain"/>
    <property type="match status" value="1"/>
</dbReference>
<accession>A0A0J8S609</accession>
<dbReference type="Proteomes" id="UP000054563">
    <property type="component" value="Unassembled WGS sequence"/>
</dbReference>
<dbReference type="GO" id="GO:0005634">
    <property type="term" value="C:nucleus"/>
    <property type="evidence" value="ECO:0007669"/>
    <property type="project" value="TreeGrafter"/>
</dbReference>
<dbReference type="InterPro" id="IPR018203">
    <property type="entry name" value="GDP_dissociation_inhibitor"/>
</dbReference>
<organism evidence="2 3">
    <name type="scientific">Coccidioides immitis H538.4</name>
    <dbReference type="NCBI Taxonomy" id="396776"/>
    <lineage>
        <taxon>Eukaryota</taxon>
        <taxon>Fungi</taxon>
        <taxon>Dikarya</taxon>
        <taxon>Ascomycota</taxon>
        <taxon>Pezizomycotina</taxon>
        <taxon>Eurotiomycetes</taxon>
        <taxon>Eurotiomycetidae</taxon>
        <taxon>Onygenales</taxon>
        <taxon>Onygenaceae</taxon>
        <taxon>Coccidioides</taxon>
    </lineage>
</organism>
<dbReference type="OrthoDB" id="1923006at2759"/>
<protein>
    <submittedName>
        <fullName evidence="2">Uncharacterized protein</fullName>
    </submittedName>
</protein>
<dbReference type="STRING" id="396776.A0A0J8S609"/>
<comment type="similarity">
    <text evidence="1">Belongs to the Rab GDI family.</text>
</comment>
<reference evidence="3" key="1">
    <citation type="journal article" date="2010" name="Genome Res.">
        <title>Population genomic sequencing of Coccidioides fungi reveals recent hybridization and transposon control.</title>
        <authorList>
            <person name="Neafsey D.E."/>
            <person name="Barker B.M."/>
            <person name="Sharpton T.J."/>
            <person name="Stajich J.E."/>
            <person name="Park D.J."/>
            <person name="Whiston E."/>
            <person name="Hung C.-Y."/>
            <person name="McMahan C."/>
            <person name="White J."/>
            <person name="Sykes S."/>
            <person name="Heiman D."/>
            <person name="Young S."/>
            <person name="Zeng Q."/>
            <person name="Abouelleil A."/>
            <person name="Aftuck L."/>
            <person name="Bessette D."/>
            <person name="Brown A."/>
            <person name="FitzGerald M."/>
            <person name="Lui A."/>
            <person name="Macdonald J.P."/>
            <person name="Priest M."/>
            <person name="Orbach M.J."/>
            <person name="Galgiani J.N."/>
            <person name="Kirkland T.N."/>
            <person name="Cole G.T."/>
            <person name="Birren B.W."/>
            <person name="Henn M.R."/>
            <person name="Taylor J.W."/>
            <person name="Rounsley S.D."/>
        </authorList>
    </citation>
    <scope>NUCLEOTIDE SEQUENCE [LARGE SCALE GENOMIC DNA]</scope>
    <source>
        <strain evidence="3">H538.4</strain>
    </source>
</reference>
<dbReference type="VEuPathDB" id="FungiDB:CIHG_09657"/>
<gene>
    <name evidence="2" type="ORF">CIHG_09657</name>
</gene>
<dbReference type="PANTHER" id="PTHR11787">
    <property type="entry name" value="RAB GDP-DISSOCIATION INHIBITOR"/>
    <property type="match status" value="1"/>
</dbReference>
<dbReference type="GO" id="GO:0016192">
    <property type="term" value="P:vesicle-mediated transport"/>
    <property type="evidence" value="ECO:0007669"/>
    <property type="project" value="TreeGrafter"/>
</dbReference>
<dbReference type="EMBL" id="DS017043">
    <property type="protein sequence ID" value="KMU91784.1"/>
    <property type="molecule type" value="Genomic_DNA"/>
</dbReference>
<evidence type="ECO:0000313" key="2">
    <source>
        <dbReference type="EMBL" id="KMU91784.1"/>
    </source>
</evidence>
<dbReference type="SUPFAM" id="SSF51905">
    <property type="entry name" value="FAD/NAD(P)-binding domain"/>
    <property type="match status" value="1"/>
</dbReference>
<proteinExistence type="inferred from homology"/>
<name>A0A0J8S609_COCIT</name>
<dbReference type="GO" id="GO:0005829">
    <property type="term" value="C:cytosol"/>
    <property type="evidence" value="ECO:0007669"/>
    <property type="project" value="TreeGrafter"/>
</dbReference>
<dbReference type="GO" id="GO:0005968">
    <property type="term" value="C:Rab-protein geranylgeranyltransferase complex"/>
    <property type="evidence" value="ECO:0007669"/>
    <property type="project" value="TreeGrafter"/>
</dbReference>
<evidence type="ECO:0000256" key="1">
    <source>
        <dbReference type="ARBA" id="ARBA00005593"/>
    </source>
</evidence>
<dbReference type="GO" id="GO:0007264">
    <property type="term" value="P:small GTPase-mediated signal transduction"/>
    <property type="evidence" value="ECO:0007669"/>
    <property type="project" value="InterPro"/>
</dbReference>
<dbReference type="InterPro" id="IPR036188">
    <property type="entry name" value="FAD/NAD-bd_sf"/>
</dbReference>
<dbReference type="Pfam" id="PF00996">
    <property type="entry name" value="GDI"/>
    <property type="match status" value="1"/>
</dbReference>
<dbReference type="PRINTS" id="PR00891">
    <property type="entry name" value="RABGDIREP"/>
</dbReference>
<dbReference type="PANTHER" id="PTHR11787:SF4">
    <property type="entry name" value="CHM, RAB ESCORT PROTEIN 1"/>
    <property type="match status" value="1"/>
</dbReference>
<evidence type="ECO:0000313" key="3">
    <source>
        <dbReference type="Proteomes" id="UP000054563"/>
    </source>
</evidence>
<dbReference type="GO" id="GO:0005092">
    <property type="term" value="F:GDP-dissociation inhibitor activity"/>
    <property type="evidence" value="ECO:0007669"/>
    <property type="project" value="InterPro"/>
</dbReference>